<keyword evidence="1" id="KW-1133">Transmembrane helix</keyword>
<keyword evidence="1" id="KW-0472">Membrane</keyword>
<organism evidence="2 3">
    <name type="scientific">Setaria digitata</name>
    <dbReference type="NCBI Taxonomy" id="48799"/>
    <lineage>
        <taxon>Eukaryota</taxon>
        <taxon>Metazoa</taxon>
        <taxon>Ecdysozoa</taxon>
        <taxon>Nematoda</taxon>
        <taxon>Chromadorea</taxon>
        <taxon>Rhabditida</taxon>
        <taxon>Spirurina</taxon>
        <taxon>Spiruromorpha</taxon>
        <taxon>Filarioidea</taxon>
        <taxon>Setariidae</taxon>
        <taxon>Setaria</taxon>
    </lineage>
</organism>
<evidence type="ECO:0000256" key="1">
    <source>
        <dbReference type="SAM" id="Phobius"/>
    </source>
</evidence>
<evidence type="ECO:0000313" key="2">
    <source>
        <dbReference type="Proteomes" id="UP000887581"/>
    </source>
</evidence>
<feature type="transmembrane region" description="Helical" evidence="1">
    <location>
        <begin position="12"/>
        <end position="30"/>
    </location>
</feature>
<reference evidence="3" key="1">
    <citation type="submission" date="2022-11" db="UniProtKB">
        <authorList>
            <consortium name="WormBaseParasite"/>
        </authorList>
    </citation>
    <scope>IDENTIFICATION</scope>
</reference>
<name>A0A915Q1J9_9BILA</name>
<dbReference type="AlphaFoldDB" id="A0A915Q1J9"/>
<evidence type="ECO:0000313" key="3">
    <source>
        <dbReference type="WBParaSite" id="sdigi.contig58.g3205.t1"/>
    </source>
</evidence>
<proteinExistence type="predicted"/>
<dbReference type="Proteomes" id="UP000887581">
    <property type="component" value="Unplaced"/>
</dbReference>
<accession>A0A915Q1J9</accession>
<dbReference type="WBParaSite" id="sdigi.contig58.g3205.t1">
    <property type="protein sequence ID" value="sdigi.contig58.g3205.t1"/>
    <property type="gene ID" value="sdigi.contig58.g3205"/>
</dbReference>
<keyword evidence="2" id="KW-1185">Reference proteome</keyword>
<keyword evidence="1" id="KW-0812">Transmembrane</keyword>
<protein>
    <submittedName>
        <fullName evidence="3">Uncharacterized protein</fullName>
    </submittedName>
</protein>
<sequence length="132" mass="15445">MAAFSSHTTQAVLLKFLYFVLTCYCIYSAARVLPTEESLFVKHTTVFNIKSPMYMQNINAKKVLSLLEETFQEVLEEINNEKTDFTEERKYRQRRFIPSFSMNMLSSNDNKEINLEVDRVKAIISREPTEEA</sequence>